<protein>
    <recommendedName>
        <fullName evidence="3">Metal-sensitive transcriptional regulator</fullName>
    </recommendedName>
</protein>
<dbReference type="EMBL" id="CP018180">
    <property type="protein sequence ID" value="AUJ32990.1"/>
    <property type="molecule type" value="Genomic_DNA"/>
</dbReference>
<dbReference type="GO" id="GO:0046872">
    <property type="term" value="F:metal ion binding"/>
    <property type="evidence" value="ECO:0007669"/>
    <property type="project" value="InterPro"/>
</dbReference>
<name>A0A3Q8CPY9_9LACO</name>
<dbReference type="Gene3D" id="1.20.58.1000">
    <property type="entry name" value="Metal-sensitive repressor, helix protomer"/>
    <property type="match status" value="1"/>
</dbReference>
<accession>A0A3Q8CPY9</accession>
<reference evidence="1 2" key="1">
    <citation type="submission" date="2016-11" db="EMBL/GenBank/DDBJ databases">
        <title>Interaction between Lactobacillus species and yeast in water kefir.</title>
        <authorList>
            <person name="Behr J."/>
            <person name="Xu D."/>
            <person name="Vogel R.F."/>
        </authorList>
    </citation>
    <scope>NUCLEOTIDE SEQUENCE [LARGE SCALE GENOMIC DNA]</scope>
    <source>
        <strain evidence="1 2">TMW 1.1827</strain>
    </source>
</reference>
<keyword evidence="2" id="KW-1185">Reference proteome</keyword>
<organism evidence="1 2">
    <name type="scientific">Liquorilactobacillus nagelii</name>
    <dbReference type="NCBI Taxonomy" id="82688"/>
    <lineage>
        <taxon>Bacteria</taxon>
        <taxon>Bacillati</taxon>
        <taxon>Bacillota</taxon>
        <taxon>Bacilli</taxon>
        <taxon>Lactobacillales</taxon>
        <taxon>Lactobacillaceae</taxon>
        <taxon>Liquorilactobacillus</taxon>
    </lineage>
</organism>
<evidence type="ECO:0008006" key="3">
    <source>
        <dbReference type="Google" id="ProtNLM"/>
    </source>
</evidence>
<evidence type="ECO:0000313" key="2">
    <source>
        <dbReference type="Proteomes" id="UP000324497"/>
    </source>
</evidence>
<dbReference type="Proteomes" id="UP000324497">
    <property type="component" value="Chromosome"/>
</dbReference>
<dbReference type="InterPro" id="IPR003735">
    <property type="entry name" value="Metal_Tscrpt_repr"/>
</dbReference>
<dbReference type="AlphaFoldDB" id="A0A3Q8CPY9"/>
<dbReference type="InterPro" id="IPR038390">
    <property type="entry name" value="Metal_Tscrpt_repr_sf"/>
</dbReference>
<sequence length="86" mass="9777">MQCDPKMLNRLRRAEGQIRGILRMMDKHAECKDVTTQLLAVRSSIDKVLALIAVQNLKDQVTQKTASQIMEDPEIQAALKLVMKTR</sequence>
<proteinExistence type="predicted"/>
<gene>
    <name evidence="1" type="ORF">BSQ50_10825</name>
</gene>
<dbReference type="GO" id="GO:0003677">
    <property type="term" value="F:DNA binding"/>
    <property type="evidence" value="ECO:0007669"/>
    <property type="project" value="InterPro"/>
</dbReference>
<dbReference type="PANTHER" id="PTHR33677:SF5">
    <property type="entry name" value="TRANSCRIPTIONAL REPRESSOR FRMR"/>
    <property type="match status" value="1"/>
</dbReference>
<dbReference type="KEGG" id="lng:BSQ50_10825"/>
<evidence type="ECO:0000313" key="1">
    <source>
        <dbReference type="EMBL" id="AUJ32990.1"/>
    </source>
</evidence>
<dbReference type="PANTHER" id="PTHR33677">
    <property type="entry name" value="TRANSCRIPTIONAL REPRESSOR FRMR-RELATED"/>
    <property type="match status" value="1"/>
</dbReference>
<dbReference type="RefSeq" id="WP_148127205.1">
    <property type="nucleotide sequence ID" value="NZ_CP018180.1"/>
</dbReference>
<dbReference type="GO" id="GO:0045892">
    <property type="term" value="P:negative regulation of DNA-templated transcription"/>
    <property type="evidence" value="ECO:0007669"/>
    <property type="project" value="UniProtKB-ARBA"/>
</dbReference>
<dbReference type="Pfam" id="PF02583">
    <property type="entry name" value="Trns_repr_metal"/>
    <property type="match status" value="1"/>
</dbReference>